<organism evidence="1 2">
    <name type="scientific">Chiloscyllium punctatum</name>
    <name type="common">Brownbanded bambooshark</name>
    <name type="synonym">Hemiscyllium punctatum</name>
    <dbReference type="NCBI Taxonomy" id="137246"/>
    <lineage>
        <taxon>Eukaryota</taxon>
        <taxon>Metazoa</taxon>
        <taxon>Chordata</taxon>
        <taxon>Craniata</taxon>
        <taxon>Vertebrata</taxon>
        <taxon>Chondrichthyes</taxon>
        <taxon>Elasmobranchii</taxon>
        <taxon>Galeomorphii</taxon>
        <taxon>Galeoidea</taxon>
        <taxon>Orectolobiformes</taxon>
        <taxon>Hemiscylliidae</taxon>
        <taxon>Chiloscyllium</taxon>
    </lineage>
</organism>
<comment type="caution">
    <text evidence="1">The sequence shown here is derived from an EMBL/GenBank/DDBJ whole genome shotgun (WGS) entry which is preliminary data.</text>
</comment>
<protein>
    <submittedName>
        <fullName evidence="1">Uncharacterized protein</fullName>
    </submittedName>
</protein>
<evidence type="ECO:0000313" key="1">
    <source>
        <dbReference type="EMBL" id="GCC33276.1"/>
    </source>
</evidence>
<dbReference type="EMBL" id="BEZZ01000502">
    <property type="protein sequence ID" value="GCC33276.1"/>
    <property type="molecule type" value="Genomic_DNA"/>
</dbReference>
<dbReference type="Proteomes" id="UP000287033">
    <property type="component" value="Unassembled WGS sequence"/>
</dbReference>
<keyword evidence="2" id="KW-1185">Reference proteome</keyword>
<evidence type="ECO:0000313" key="2">
    <source>
        <dbReference type="Proteomes" id="UP000287033"/>
    </source>
</evidence>
<name>A0A401SSC5_CHIPU</name>
<gene>
    <name evidence="1" type="ORF">chiPu_0011745</name>
</gene>
<proteinExistence type="predicted"/>
<reference evidence="1 2" key="1">
    <citation type="journal article" date="2018" name="Nat. Ecol. Evol.">
        <title>Shark genomes provide insights into elasmobranch evolution and the origin of vertebrates.</title>
        <authorList>
            <person name="Hara Y"/>
            <person name="Yamaguchi K"/>
            <person name="Onimaru K"/>
            <person name="Kadota M"/>
            <person name="Koyanagi M"/>
            <person name="Keeley SD"/>
            <person name="Tatsumi K"/>
            <person name="Tanaka K"/>
            <person name="Motone F"/>
            <person name="Kageyama Y"/>
            <person name="Nozu R"/>
            <person name="Adachi N"/>
            <person name="Nishimura O"/>
            <person name="Nakagawa R"/>
            <person name="Tanegashima C"/>
            <person name="Kiyatake I"/>
            <person name="Matsumoto R"/>
            <person name="Murakumo K"/>
            <person name="Nishida K"/>
            <person name="Terakita A"/>
            <person name="Kuratani S"/>
            <person name="Sato K"/>
            <person name="Hyodo S Kuraku.S."/>
        </authorList>
    </citation>
    <scope>NUCLEOTIDE SEQUENCE [LARGE SCALE GENOMIC DNA]</scope>
</reference>
<sequence>MGSEAVPRTKEMGIGLQTVARRTESGYAQWTWLGEYAVDGYTSICWEKREQNGNGFKDRCCGIRVGMCSQAIRGAESADGLRKSTLPDSVEIEQSWARGRLRADSAWLTMTAATVQLVDFEHAQGAVVERSQDRLREWMSS</sequence>
<accession>A0A401SSC5</accession>
<dbReference type="AlphaFoldDB" id="A0A401SSC5"/>